<dbReference type="Proteomes" id="UP000006320">
    <property type="component" value="Unassembled WGS sequence"/>
</dbReference>
<reference evidence="6 7" key="1">
    <citation type="journal article" date="2017" name="Antonie Van Leeuwenhoek">
        <title>Rhizobium rhizosphaerae sp. nov., a novel species isolated from rice rhizosphere.</title>
        <authorList>
            <person name="Zhao J.J."/>
            <person name="Zhang J."/>
            <person name="Zhang R.J."/>
            <person name="Zhang C.W."/>
            <person name="Yin H.Q."/>
            <person name="Zhang X.X."/>
        </authorList>
    </citation>
    <scope>NUCLEOTIDE SEQUENCE [LARGE SCALE GENOMIC DNA]</scope>
    <source>
        <strain evidence="6 7">S18K6</strain>
    </source>
</reference>
<protein>
    <submittedName>
        <fullName evidence="6">Universal stress protein E</fullName>
    </submittedName>
</protein>
<evidence type="ECO:0000259" key="5">
    <source>
        <dbReference type="Pfam" id="PF00582"/>
    </source>
</evidence>
<dbReference type="RefSeq" id="WP_007991132.1">
    <property type="nucleotide sequence ID" value="NZ_BAEM01000053.1"/>
</dbReference>
<comment type="function">
    <text evidence="4">Required for resistance to DNA-damaging agents.</text>
</comment>
<evidence type="ECO:0000256" key="3">
    <source>
        <dbReference type="ARBA" id="ARBA00022490"/>
    </source>
</evidence>
<accession>A0AAV3V5D2</accession>
<evidence type="ECO:0000313" key="7">
    <source>
        <dbReference type="Proteomes" id="UP000006320"/>
    </source>
</evidence>
<evidence type="ECO:0000256" key="2">
    <source>
        <dbReference type="ARBA" id="ARBA00008791"/>
    </source>
</evidence>
<comment type="similarity">
    <text evidence="2">Belongs to the universal stress protein A family.</text>
</comment>
<dbReference type="Gene3D" id="3.40.50.12370">
    <property type="match status" value="1"/>
</dbReference>
<feature type="domain" description="UspA" evidence="5">
    <location>
        <begin position="181"/>
        <end position="300"/>
    </location>
</feature>
<gene>
    <name evidence="6" type="primary">uspE</name>
    <name evidence="6" type="ORF">GCHA_3986</name>
</gene>
<organism evidence="6 7">
    <name type="scientific">Paraglaciecola chathamensis S18K6</name>
    <dbReference type="NCBI Taxonomy" id="1127672"/>
    <lineage>
        <taxon>Bacteria</taxon>
        <taxon>Pseudomonadati</taxon>
        <taxon>Pseudomonadota</taxon>
        <taxon>Gammaproteobacteria</taxon>
        <taxon>Alteromonadales</taxon>
        <taxon>Alteromonadaceae</taxon>
        <taxon>Paraglaciecola</taxon>
    </lineage>
</organism>
<dbReference type="AlphaFoldDB" id="A0AAV3V5D2"/>
<evidence type="ECO:0000313" key="6">
    <source>
        <dbReference type="EMBL" id="GAC11912.1"/>
    </source>
</evidence>
<comment type="caution">
    <text evidence="6">The sequence shown here is derived from an EMBL/GenBank/DDBJ whole genome shotgun (WGS) entry which is preliminary data.</text>
</comment>
<evidence type="ECO:0000256" key="4">
    <source>
        <dbReference type="ARBA" id="ARBA00037131"/>
    </source>
</evidence>
<dbReference type="InterPro" id="IPR006016">
    <property type="entry name" value="UspA"/>
</dbReference>
<evidence type="ECO:0000256" key="1">
    <source>
        <dbReference type="ARBA" id="ARBA00004496"/>
    </source>
</evidence>
<dbReference type="SUPFAM" id="SSF52402">
    <property type="entry name" value="Adenine nucleotide alpha hydrolases-like"/>
    <property type="match status" value="2"/>
</dbReference>
<keyword evidence="3" id="KW-0963">Cytoplasm</keyword>
<dbReference type="CDD" id="cd23660">
    <property type="entry name" value="USP-E_repeat2"/>
    <property type="match status" value="1"/>
</dbReference>
<name>A0AAV3V5D2_9ALTE</name>
<dbReference type="EMBL" id="BAEM01000053">
    <property type="protein sequence ID" value="GAC11912.1"/>
    <property type="molecule type" value="Genomic_DNA"/>
</dbReference>
<feature type="domain" description="UspA" evidence="5">
    <location>
        <begin position="4"/>
        <end position="147"/>
    </location>
</feature>
<sequence>MMKYQKILAVIDPEDEEQKSLMRAIEIAQITQAQITAFLPIYDLSYEMTTMLSTDERENMRFAVIEDKSAWLAELVAPIEKQHGIKIDLNVEWHNRAWESIICRVMKHNYDLIVKGTQLNDTLKAVIFTPTDWHIMRKSPVPVLLVKDHDWPISGKVLGAVSVGVEDDDHVALNDCVTRSAKGFADLLSSEVHLVNAYPGTPVNIAIEIPEFDPQVYSDSVKDHHHNAMLRHAQKHEIPQNCSHIEEGLPEDVIPALAEKIDAELVVLGTVGRQGISGVLIGNTAEHVIDKLNCDVLAIKPDGYVSPVVCS</sequence>
<proteinExistence type="inferred from homology"/>
<dbReference type="NCBIfam" id="NF008380">
    <property type="entry name" value="PRK11175.1"/>
    <property type="match status" value="1"/>
</dbReference>
<dbReference type="PANTHER" id="PTHR47892:SF1">
    <property type="entry name" value="UNIVERSAL STRESS PROTEIN E"/>
    <property type="match status" value="1"/>
</dbReference>
<comment type="subcellular location">
    <subcellularLocation>
        <location evidence="1">Cytoplasm</location>
    </subcellularLocation>
</comment>
<dbReference type="Pfam" id="PF00582">
    <property type="entry name" value="Usp"/>
    <property type="match status" value="2"/>
</dbReference>
<dbReference type="GO" id="GO:0005737">
    <property type="term" value="C:cytoplasm"/>
    <property type="evidence" value="ECO:0007669"/>
    <property type="project" value="UniProtKB-SubCell"/>
</dbReference>
<dbReference type="PANTHER" id="PTHR47892">
    <property type="entry name" value="UNIVERSAL STRESS PROTEIN E"/>
    <property type="match status" value="1"/>
</dbReference>